<dbReference type="HOGENOM" id="CLU_117532_0_0_11"/>
<keyword evidence="3" id="KW-1185">Reference proteome</keyword>
<evidence type="ECO:0000256" key="1">
    <source>
        <dbReference type="SAM" id="Phobius"/>
    </source>
</evidence>
<dbReference type="EMBL" id="CP001802">
    <property type="protein sequence ID" value="ACY19533.1"/>
    <property type="molecule type" value="Genomic_DNA"/>
</dbReference>
<protein>
    <submittedName>
        <fullName evidence="2">Uncharacterized protein</fullName>
    </submittedName>
</protein>
<feature type="transmembrane region" description="Helical" evidence="1">
    <location>
        <begin position="24"/>
        <end position="45"/>
    </location>
</feature>
<dbReference type="eggNOG" id="ENOG5030A1Y">
    <property type="taxonomic scope" value="Bacteria"/>
</dbReference>
<evidence type="ECO:0000313" key="2">
    <source>
        <dbReference type="EMBL" id="ACY19533.1"/>
    </source>
</evidence>
<gene>
    <name evidence="2" type="ordered locus">Gbro_0185</name>
</gene>
<dbReference type="OrthoDB" id="2082317at2"/>
<keyword evidence="1" id="KW-1133">Transmembrane helix</keyword>
<proteinExistence type="predicted"/>
<dbReference type="AlphaFoldDB" id="D0LBA2"/>
<feature type="transmembrane region" description="Helical" evidence="1">
    <location>
        <begin position="86"/>
        <end position="105"/>
    </location>
</feature>
<evidence type="ECO:0000313" key="3">
    <source>
        <dbReference type="Proteomes" id="UP000001219"/>
    </source>
</evidence>
<reference evidence="2 3" key="2">
    <citation type="journal article" date="2010" name="Stand. Genomic Sci.">
        <title>Complete genome sequence of Gordonia bronchialis type strain (3410).</title>
        <authorList>
            <person name="Ivanova N."/>
            <person name="Sikorski J."/>
            <person name="Jando M."/>
            <person name="Lapidus A."/>
            <person name="Nolan M."/>
            <person name="Lucas S."/>
            <person name="Del Rio T.G."/>
            <person name="Tice H."/>
            <person name="Copeland A."/>
            <person name="Cheng J.F."/>
            <person name="Chen F."/>
            <person name="Bruce D."/>
            <person name="Goodwin L."/>
            <person name="Pitluck S."/>
            <person name="Mavromatis K."/>
            <person name="Ovchinnikova G."/>
            <person name="Pati A."/>
            <person name="Chen A."/>
            <person name="Palaniappan K."/>
            <person name="Land M."/>
            <person name="Hauser L."/>
            <person name="Chang Y.J."/>
            <person name="Jeffries C.D."/>
            <person name="Chain P."/>
            <person name="Saunders E."/>
            <person name="Han C."/>
            <person name="Detter J.C."/>
            <person name="Brettin T."/>
            <person name="Rohde M."/>
            <person name="Goker M."/>
            <person name="Bristow J."/>
            <person name="Eisen J.A."/>
            <person name="Markowitz V."/>
            <person name="Hugenholtz P."/>
            <person name="Klenk H.P."/>
            <person name="Kyrpides N.C."/>
        </authorList>
    </citation>
    <scope>NUCLEOTIDE SEQUENCE [LARGE SCALE GENOMIC DNA]</scope>
    <source>
        <strain evidence="3">ATCC 25592 / DSM 43247 / BCRC 13721 / JCM 3198 / KCTC 3076 / NBRC 16047 / NCTC 10667</strain>
    </source>
</reference>
<feature type="transmembrane region" description="Helical" evidence="1">
    <location>
        <begin position="57"/>
        <end position="74"/>
    </location>
</feature>
<feature type="transmembrane region" description="Helical" evidence="1">
    <location>
        <begin position="173"/>
        <end position="194"/>
    </location>
</feature>
<organism evidence="2 3">
    <name type="scientific">Gordonia bronchialis (strain ATCC 25592 / DSM 43247 / BCRC 13721 / JCM 3198 / KCTC 3076 / NBRC 16047 / NCTC 10667)</name>
    <name type="common">Rhodococcus bronchialis</name>
    <dbReference type="NCBI Taxonomy" id="526226"/>
    <lineage>
        <taxon>Bacteria</taxon>
        <taxon>Bacillati</taxon>
        <taxon>Actinomycetota</taxon>
        <taxon>Actinomycetes</taxon>
        <taxon>Mycobacteriales</taxon>
        <taxon>Gordoniaceae</taxon>
        <taxon>Gordonia</taxon>
    </lineage>
</organism>
<sequence length="199" mass="21509">MQAIQFVSSPTVPVASEDLTGSPVLWVILGCEIGFWVLVIVGLGVRYLLHRRGLSQVVLWSVPVLDVVLLSAVAVDLQSGAEVTTIHRIAGIYLGVTIAFGHSMIRWADVRFAHRFANGPKPSKPPKRGMPALRYETRTFAQWLLAAAIAAAAILLLEATVADDRQRAALDGVFPMLGVVTVIWLVTGPVWALFTASDD</sequence>
<accession>D0LBA2</accession>
<keyword evidence="1" id="KW-0812">Transmembrane</keyword>
<reference evidence="3" key="1">
    <citation type="submission" date="2009-10" db="EMBL/GenBank/DDBJ databases">
        <title>The complete chromosome of Gordonia bronchialis DSM 43247.</title>
        <authorList>
            <consortium name="US DOE Joint Genome Institute (JGI-PGF)"/>
            <person name="Lucas S."/>
            <person name="Copeland A."/>
            <person name="Lapidus A."/>
            <person name="Glavina del Rio T."/>
            <person name="Dalin E."/>
            <person name="Tice H."/>
            <person name="Bruce D."/>
            <person name="Goodwin L."/>
            <person name="Pitluck S."/>
            <person name="Kyrpides N."/>
            <person name="Mavromatis K."/>
            <person name="Ivanova N."/>
            <person name="Ovchinnikova G."/>
            <person name="Saunders E."/>
            <person name="Brettin T."/>
            <person name="Detter J.C."/>
            <person name="Han C."/>
            <person name="Larimer F."/>
            <person name="Land M."/>
            <person name="Hauser L."/>
            <person name="Markowitz V."/>
            <person name="Cheng J.-F."/>
            <person name="Hugenholtz P."/>
            <person name="Woyke T."/>
            <person name="Wu D."/>
            <person name="Jando M."/>
            <person name="Schneider S."/>
            <person name="Goeker M."/>
            <person name="Klenk H.-P."/>
            <person name="Eisen J.A."/>
        </authorList>
    </citation>
    <scope>NUCLEOTIDE SEQUENCE [LARGE SCALE GENOMIC DNA]</scope>
    <source>
        <strain evidence="3">ATCC 25592 / DSM 43247 / BCRC 13721 / JCM 3198 / KCTC 3076 / NBRC 16047 / NCTC 10667</strain>
    </source>
</reference>
<dbReference type="STRING" id="526226.Gbro_0185"/>
<dbReference type="Proteomes" id="UP000001219">
    <property type="component" value="Chromosome"/>
</dbReference>
<keyword evidence="1" id="KW-0472">Membrane</keyword>
<name>D0LBA2_GORB4</name>
<dbReference type="KEGG" id="gbr:Gbro_0185"/>
<feature type="transmembrane region" description="Helical" evidence="1">
    <location>
        <begin position="140"/>
        <end position="161"/>
    </location>
</feature>
<dbReference type="RefSeq" id="WP_012832125.1">
    <property type="nucleotide sequence ID" value="NC_013441.1"/>
</dbReference>